<evidence type="ECO:0000256" key="1">
    <source>
        <dbReference type="ARBA" id="ARBA00001947"/>
    </source>
</evidence>
<sequence>MNQRRSFLKSSAVLASVLGAPAMSRAAARAVPAVAQPAPLPLASDAGVAAGERILRLYNTHTGESLRSVFWAEGRFIPDALQDINKLLRDHRNDKVAPIDPQLLVLLDRVSAQFGDHPTLHIISGYRSPETNEMLHENTSGVAKHSLHMDGKAIDVRIPGRNLASLRKAAMAQRAGGVGYYPDSQFVHMDVGRVRHW</sequence>
<keyword evidence="5 12" id="KW-0732">Signal</keyword>
<comment type="pathway">
    <text evidence="2">Cell wall biogenesis; cell wall polysaccharide biosynthesis.</text>
</comment>
<dbReference type="InterPro" id="IPR006311">
    <property type="entry name" value="TAT_signal"/>
</dbReference>
<keyword evidence="9" id="KW-0961">Cell wall biogenesis/degradation</keyword>
<evidence type="ECO:0000256" key="2">
    <source>
        <dbReference type="ARBA" id="ARBA00004776"/>
    </source>
</evidence>
<evidence type="ECO:0000256" key="11">
    <source>
        <dbReference type="ARBA" id="ARBA00093666"/>
    </source>
</evidence>
<dbReference type="InterPro" id="IPR010275">
    <property type="entry name" value="MepK"/>
</dbReference>
<dbReference type="Gene3D" id="3.30.1380.10">
    <property type="match status" value="1"/>
</dbReference>
<gene>
    <name evidence="13" type="ORF">HH212_05365</name>
</gene>
<keyword evidence="8" id="KW-0482">Metalloprotease</keyword>
<dbReference type="Proteomes" id="UP000502415">
    <property type="component" value="Chromosome"/>
</dbReference>
<keyword evidence="14" id="KW-1185">Reference proteome</keyword>
<evidence type="ECO:0000256" key="12">
    <source>
        <dbReference type="SAM" id="SignalP"/>
    </source>
</evidence>
<dbReference type="PANTHER" id="PTHR37425">
    <property type="match status" value="1"/>
</dbReference>
<keyword evidence="4" id="KW-0479">Metal-binding</keyword>
<feature type="chain" id="PRO_5031152793" description="Murein endopeptidase K" evidence="12">
    <location>
        <begin position="27"/>
        <end position="197"/>
    </location>
</feature>
<evidence type="ECO:0000313" key="13">
    <source>
        <dbReference type="EMBL" id="QJD99521.1"/>
    </source>
</evidence>
<reference evidence="13 14" key="1">
    <citation type="submission" date="2020-04" db="EMBL/GenBank/DDBJ databases">
        <title>Genome sequencing of novel species.</title>
        <authorList>
            <person name="Heo J."/>
            <person name="Kim S.-J."/>
            <person name="Kim J.-S."/>
            <person name="Hong S.-B."/>
            <person name="Kwon S.-W."/>
        </authorList>
    </citation>
    <scope>NUCLEOTIDE SEQUENCE [LARGE SCALE GENOMIC DNA]</scope>
    <source>
        <strain evidence="13 14">GN2-R2</strain>
    </source>
</reference>
<evidence type="ECO:0000256" key="9">
    <source>
        <dbReference type="ARBA" id="ARBA00023316"/>
    </source>
</evidence>
<dbReference type="Pfam" id="PF05951">
    <property type="entry name" value="Peptidase_M15_2"/>
    <property type="match status" value="1"/>
</dbReference>
<dbReference type="InterPro" id="IPR009045">
    <property type="entry name" value="Zn_M74/Hedgehog-like"/>
</dbReference>
<keyword evidence="3" id="KW-0645">Protease</keyword>
<dbReference type="GO" id="GO:0008237">
    <property type="term" value="F:metallopeptidase activity"/>
    <property type="evidence" value="ECO:0007669"/>
    <property type="project" value="UniProtKB-KW"/>
</dbReference>
<dbReference type="KEGG" id="mfy:HH212_05365"/>
<name>A0A7Z2VUI4_9BURK</name>
<evidence type="ECO:0000256" key="3">
    <source>
        <dbReference type="ARBA" id="ARBA00022670"/>
    </source>
</evidence>
<evidence type="ECO:0000256" key="6">
    <source>
        <dbReference type="ARBA" id="ARBA00022801"/>
    </source>
</evidence>
<dbReference type="GO" id="GO:0071555">
    <property type="term" value="P:cell wall organization"/>
    <property type="evidence" value="ECO:0007669"/>
    <property type="project" value="UniProtKB-KW"/>
</dbReference>
<keyword evidence="7" id="KW-0862">Zinc</keyword>
<organism evidence="13 14">
    <name type="scientific">Massilia forsythiae</name>
    <dbReference type="NCBI Taxonomy" id="2728020"/>
    <lineage>
        <taxon>Bacteria</taxon>
        <taxon>Pseudomonadati</taxon>
        <taxon>Pseudomonadota</taxon>
        <taxon>Betaproteobacteria</taxon>
        <taxon>Burkholderiales</taxon>
        <taxon>Oxalobacteraceae</taxon>
        <taxon>Telluria group</taxon>
        <taxon>Massilia</taxon>
    </lineage>
</organism>
<keyword evidence="6" id="KW-0378">Hydrolase</keyword>
<evidence type="ECO:0000256" key="10">
    <source>
        <dbReference type="ARBA" id="ARBA00093448"/>
    </source>
</evidence>
<evidence type="ECO:0000256" key="5">
    <source>
        <dbReference type="ARBA" id="ARBA00022729"/>
    </source>
</evidence>
<evidence type="ECO:0000313" key="14">
    <source>
        <dbReference type="Proteomes" id="UP000502415"/>
    </source>
</evidence>
<dbReference type="RefSeq" id="WP_169434425.1">
    <property type="nucleotide sequence ID" value="NZ_CP051685.1"/>
</dbReference>
<dbReference type="CDD" id="cd14844">
    <property type="entry name" value="Zn-DD-carboxypeptidase_like"/>
    <property type="match status" value="1"/>
</dbReference>
<accession>A0A7Z2VUI4</accession>
<comment type="similarity">
    <text evidence="10">Belongs to the peptidase M15 family.</text>
</comment>
<dbReference type="PROSITE" id="PS51318">
    <property type="entry name" value="TAT"/>
    <property type="match status" value="1"/>
</dbReference>
<dbReference type="AlphaFoldDB" id="A0A7Z2VUI4"/>
<protein>
    <recommendedName>
        <fullName evidence="11">Murein endopeptidase K</fullName>
    </recommendedName>
</protein>
<proteinExistence type="inferred from homology"/>
<evidence type="ECO:0000256" key="7">
    <source>
        <dbReference type="ARBA" id="ARBA00022833"/>
    </source>
</evidence>
<dbReference type="SUPFAM" id="SSF55166">
    <property type="entry name" value="Hedgehog/DD-peptidase"/>
    <property type="match status" value="1"/>
</dbReference>
<evidence type="ECO:0000256" key="4">
    <source>
        <dbReference type="ARBA" id="ARBA00022723"/>
    </source>
</evidence>
<dbReference type="PANTHER" id="PTHR37425:SF1">
    <property type="entry name" value="OUTER MEMBRANE PROTEIN"/>
    <property type="match status" value="1"/>
</dbReference>
<feature type="signal peptide" evidence="12">
    <location>
        <begin position="1"/>
        <end position="26"/>
    </location>
</feature>
<comment type="cofactor">
    <cofactor evidence="1">
        <name>Zn(2+)</name>
        <dbReference type="ChEBI" id="CHEBI:29105"/>
    </cofactor>
</comment>
<dbReference type="EMBL" id="CP051685">
    <property type="protein sequence ID" value="QJD99521.1"/>
    <property type="molecule type" value="Genomic_DNA"/>
</dbReference>
<evidence type="ECO:0000256" key="8">
    <source>
        <dbReference type="ARBA" id="ARBA00023049"/>
    </source>
</evidence>
<dbReference type="GO" id="GO:0046872">
    <property type="term" value="F:metal ion binding"/>
    <property type="evidence" value="ECO:0007669"/>
    <property type="project" value="UniProtKB-KW"/>
</dbReference>
<dbReference type="GO" id="GO:0006508">
    <property type="term" value="P:proteolysis"/>
    <property type="evidence" value="ECO:0007669"/>
    <property type="project" value="UniProtKB-KW"/>
</dbReference>